<name>A0A6J2TG43_DROLE</name>
<dbReference type="GO" id="GO:0031514">
    <property type="term" value="C:motile cilium"/>
    <property type="evidence" value="ECO:0007669"/>
    <property type="project" value="TreeGrafter"/>
</dbReference>
<dbReference type="InterPro" id="IPR019734">
    <property type="entry name" value="TPR_rpt"/>
</dbReference>
<dbReference type="SMART" id="SM00028">
    <property type="entry name" value="TPR"/>
    <property type="match status" value="3"/>
</dbReference>
<dbReference type="InterPro" id="IPR052628">
    <property type="entry name" value="CFAP70"/>
</dbReference>
<keyword evidence="4" id="KW-1185">Reference proteome</keyword>
<gene>
    <name evidence="5" type="primary">LOC115623659</name>
</gene>
<evidence type="ECO:0000313" key="5">
    <source>
        <dbReference type="RefSeq" id="XP_030373977.1"/>
    </source>
</evidence>
<dbReference type="Pfam" id="PF12895">
    <property type="entry name" value="ANAPC3"/>
    <property type="match status" value="1"/>
</dbReference>
<dbReference type="GO" id="GO:0070062">
    <property type="term" value="C:extracellular exosome"/>
    <property type="evidence" value="ECO:0007669"/>
    <property type="project" value="TreeGrafter"/>
</dbReference>
<dbReference type="Proteomes" id="UP000504634">
    <property type="component" value="Unplaced"/>
</dbReference>
<protein>
    <submittedName>
        <fullName evidence="5">Uncharacterized protein LOC115623659</fullName>
    </submittedName>
</protein>
<evidence type="ECO:0000313" key="4">
    <source>
        <dbReference type="Proteomes" id="UP000504634"/>
    </source>
</evidence>
<evidence type="ECO:0000256" key="2">
    <source>
        <dbReference type="ARBA" id="ARBA00022803"/>
    </source>
</evidence>
<dbReference type="PANTHER" id="PTHR44314">
    <property type="entry name" value="CILIA- AND FLAGELLA-ASSOCIATED PROTEIN 70"/>
    <property type="match status" value="1"/>
</dbReference>
<organism evidence="4 5">
    <name type="scientific">Drosophila lebanonensis</name>
    <name type="common">Fruit fly</name>
    <name type="synonym">Scaptodrosophila lebanonensis</name>
    <dbReference type="NCBI Taxonomy" id="7225"/>
    <lineage>
        <taxon>Eukaryota</taxon>
        <taxon>Metazoa</taxon>
        <taxon>Ecdysozoa</taxon>
        <taxon>Arthropoda</taxon>
        <taxon>Hexapoda</taxon>
        <taxon>Insecta</taxon>
        <taxon>Pterygota</taxon>
        <taxon>Neoptera</taxon>
        <taxon>Endopterygota</taxon>
        <taxon>Diptera</taxon>
        <taxon>Brachycera</taxon>
        <taxon>Muscomorpha</taxon>
        <taxon>Ephydroidea</taxon>
        <taxon>Drosophilidae</taxon>
        <taxon>Scaptodrosophila</taxon>
    </lineage>
</organism>
<feature type="region of interest" description="Disordered" evidence="3">
    <location>
        <begin position="131"/>
        <end position="174"/>
    </location>
</feature>
<dbReference type="PANTHER" id="PTHR44314:SF1">
    <property type="entry name" value="CILIA- AND FLAGELLA-ASSOCIATED PROTEIN 70"/>
    <property type="match status" value="1"/>
</dbReference>
<proteinExistence type="predicted"/>
<reference evidence="5" key="1">
    <citation type="submission" date="2025-08" db="UniProtKB">
        <authorList>
            <consortium name="RefSeq"/>
        </authorList>
    </citation>
    <scope>IDENTIFICATION</scope>
    <source>
        <strain evidence="5">11010-0011.00</strain>
        <tissue evidence="5">Whole body</tissue>
    </source>
</reference>
<evidence type="ECO:0000256" key="3">
    <source>
        <dbReference type="SAM" id="MobiDB-lite"/>
    </source>
</evidence>
<dbReference type="InterPro" id="IPR011990">
    <property type="entry name" value="TPR-like_helical_dom_sf"/>
</dbReference>
<dbReference type="GO" id="GO:0003341">
    <property type="term" value="P:cilium movement"/>
    <property type="evidence" value="ECO:0007669"/>
    <property type="project" value="TreeGrafter"/>
</dbReference>
<sequence>MANRRSIKKTAQDRGKKKFIEEPVPAFDESYTKPQAPNIFLYIQLANISSLPTTIHPLEIHLEQGGSLIVKCSEQYNTDGYILQNEFDSKPTFTLIFQQDNIDRINHAVDNPLLIMLYMRKLEVPPMSVEEENLMDEGESEERPASTTEAEVQIQKEPVRPSVQYEESGKHEEDDDVDYYLENETMLLLCAGYLDLIKLFSHRRCMTREDLFLYPFPDVPNELRRTVKTEWHLYTLLPIAKELKFTEMAFITFESIYNLKDNYVIDTNTMEIDLSFRSTRPNERNEYEEIPLCTFKHLVNTTISKQHIHHVFESFRSKSLNLQECNAPGLKSVMEVELHRLFLDLMRSEGLQVDFEYIDVVYDDVIVCNSFHRYALTHEMSSILVQAIAFQQFVVAIDIWQAGETRQKLFRGVLDPAILVYPNVTTMRFAVELEYVGPKGKPKSRRQTLTSLASQRISSSRNKQNHPAPRLPTFAIVKICLFAPLGEISKELVRLGDSCVSHNRLGICDHLPSDVHIVKYAEIEREAYRMFDKFMQETITYIVENDVHSVEERREYFCCILNNFANILLKVVGSDFNVRVPTKTNVDFANLCSIAYNELELRVHNIVAKVEEDGFEDVSSDEHAQMDTLIDHMNAIKILYSVRAGRMEKFLYEQIKRECHDPDLLDFYLLISNMERGDYEAAKAYFISPKKVSEVHDYFAGWIKLYITYVDTRSNPVTAVNATECLLNSITNYSEEHSAQMDGWILLYCYYKQFKYVPGSAYARWRYEDQYNQLRSSISSAPYSLWGIVLNLYPKFNDDRGYIFYDVFKVFVRLGLYEFAKVIFSTVENLCNESDRYLINTTLNTLLNQLDPKFTVRQFSFDSSDHGKKMSAFLSQANGNLEYHRGNMSKAANYYQRNLELPVAENERDRFLLSALRLAYISYDNGDYETAIKAFSKQVCGRLVPLVCNYMIGKSYYKLQKYEKAIEYFARCTRHNTHVPDIWAHLALVNIHLGDNYAALECWKYAKIDPTKFIDDEIILELDKIDFDDVDLFIDLPANKC</sequence>
<dbReference type="Gene3D" id="1.25.40.10">
    <property type="entry name" value="Tetratricopeptide repeat domain"/>
    <property type="match status" value="1"/>
</dbReference>
<dbReference type="GO" id="GO:0060271">
    <property type="term" value="P:cilium assembly"/>
    <property type="evidence" value="ECO:0007669"/>
    <property type="project" value="TreeGrafter"/>
</dbReference>
<keyword evidence="1" id="KW-0677">Repeat</keyword>
<dbReference type="AlphaFoldDB" id="A0A6J2TG43"/>
<feature type="region of interest" description="Disordered" evidence="3">
    <location>
        <begin position="440"/>
        <end position="467"/>
    </location>
</feature>
<dbReference type="OrthoDB" id="10262375at2759"/>
<dbReference type="SUPFAM" id="SSF48452">
    <property type="entry name" value="TPR-like"/>
    <property type="match status" value="1"/>
</dbReference>
<dbReference type="GeneID" id="115623659"/>
<feature type="compositionally biased region" description="Acidic residues" evidence="3">
    <location>
        <begin position="131"/>
        <end position="140"/>
    </location>
</feature>
<evidence type="ECO:0000256" key="1">
    <source>
        <dbReference type="ARBA" id="ARBA00022737"/>
    </source>
</evidence>
<keyword evidence="2" id="KW-0802">TPR repeat</keyword>
<dbReference type="RefSeq" id="XP_030373977.1">
    <property type="nucleotide sequence ID" value="XM_030518117.1"/>
</dbReference>
<accession>A0A6J2TG43</accession>
<feature type="compositionally biased region" description="Polar residues" evidence="3">
    <location>
        <begin position="447"/>
        <end position="462"/>
    </location>
</feature>